<proteinExistence type="inferred from homology"/>
<name>A0ABU2LI46_9ACTN</name>
<dbReference type="SUPFAM" id="SSF51735">
    <property type="entry name" value="NAD(P)-binding Rossmann-fold domains"/>
    <property type="match status" value="1"/>
</dbReference>
<sequence>MSARWLVTGAGGMLGRDVLARLAAEGRVVAGLDRRGLDITDRAAVRAALRDHRPAVVVNCAAWTAVDDAERHEAAAARVNAAGPRHLAEACAAHGAVLLQVSTDYVFAGDATSPYPEDAVPAPRSAYGRTKLAGESAVRATLPDTGFVLRTAWLYGAGGGNFARTMIRLAAAGRAPDVVDDQRGQPTWTVDVADRLVWLGDAALAGSAPAGVYHATSAGETTWYGFAREIFRLYGADQDRVRPTTSAAFARPAPRPAYSVLGHERWRAGGGEAIRPWRAALAEAFPALLRAERPGDQAATTATHGARGD</sequence>
<evidence type="ECO:0000259" key="3">
    <source>
        <dbReference type="Pfam" id="PF04321"/>
    </source>
</evidence>
<evidence type="ECO:0000256" key="1">
    <source>
        <dbReference type="ARBA" id="ARBA00010944"/>
    </source>
</evidence>
<comment type="pathway">
    <text evidence="2">Carbohydrate biosynthesis; dTDP-L-rhamnose biosynthesis.</text>
</comment>
<dbReference type="InterPro" id="IPR029903">
    <property type="entry name" value="RmlD-like-bd"/>
</dbReference>
<dbReference type="Gene3D" id="3.90.25.10">
    <property type="entry name" value="UDP-galactose 4-epimerase, domain 1"/>
    <property type="match status" value="1"/>
</dbReference>
<keyword evidence="2 4" id="KW-0560">Oxidoreductase</keyword>
<dbReference type="GO" id="GO:0008831">
    <property type="term" value="F:dTDP-4-dehydrorhamnose reductase activity"/>
    <property type="evidence" value="ECO:0007669"/>
    <property type="project" value="UniProtKB-EC"/>
</dbReference>
<comment type="caution">
    <text evidence="4">The sequence shown here is derived from an EMBL/GenBank/DDBJ whole genome shotgun (WGS) entry which is preliminary data.</text>
</comment>
<comment type="function">
    <text evidence="2">Catalyzes the reduction of dTDP-6-deoxy-L-lyxo-4-hexulose to yield dTDP-L-rhamnose.</text>
</comment>
<dbReference type="RefSeq" id="WP_311595043.1">
    <property type="nucleotide sequence ID" value="NZ_JAVREM010000002.1"/>
</dbReference>
<dbReference type="InterPro" id="IPR005913">
    <property type="entry name" value="dTDP_dehydrorham_reduct"/>
</dbReference>
<dbReference type="EMBL" id="JAVREM010000002">
    <property type="protein sequence ID" value="MDT0317191.1"/>
    <property type="molecule type" value="Genomic_DNA"/>
</dbReference>
<reference evidence="5" key="1">
    <citation type="submission" date="2023-07" db="EMBL/GenBank/DDBJ databases">
        <title>30 novel species of actinomycetes from the DSMZ collection.</title>
        <authorList>
            <person name="Nouioui I."/>
        </authorList>
    </citation>
    <scope>NUCLEOTIDE SEQUENCE [LARGE SCALE GENOMIC DNA]</scope>
    <source>
        <strain evidence="5">DSM 44918</strain>
    </source>
</reference>
<evidence type="ECO:0000256" key="2">
    <source>
        <dbReference type="RuleBase" id="RU364082"/>
    </source>
</evidence>
<evidence type="ECO:0000313" key="5">
    <source>
        <dbReference type="Proteomes" id="UP001183420"/>
    </source>
</evidence>
<dbReference type="Proteomes" id="UP001183420">
    <property type="component" value="Unassembled WGS sequence"/>
</dbReference>
<dbReference type="Gene3D" id="3.40.50.720">
    <property type="entry name" value="NAD(P)-binding Rossmann-like Domain"/>
    <property type="match status" value="1"/>
</dbReference>
<dbReference type="NCBIfam" id="TIGR01214">
    <property type="entry name" value="rmlD"/>
    <property type="match status" value="1"/>
</dbReference>
<dbReference type="EC" id="1.1.1.133" evidence="2"/>
<dbReference type="PANTHER" id="PTHR10491">
    <property type="entry name" value="DTDP-4-DEHYDRORHAMNOSE REDUCTASE"/>
    <property type="match status" value="1"/>
</dbReference>
<gene>
    <name evidence="4" type="primary">rfbD</name>
    <name evidence="4" type="ORF">RNC47_02425</name>
</gene>
<accession>A0ABU2LI46</accession>
<dbReference type="CDD" id="cd05254">
    <property type="entry name" value="dTDP_HR_like_SDR_e"/>
    <property type="match status" value="1"/>
</dbReference>
<feature type="domain" description="RmlD-like substrate binding" evidence="3">
    <location>
        <begin position="5"/>
        <end position="285"/>
    </location>
</feature>
<dbReference type="PANTHER" id="PTHR10491:SF4">
    <property type="entry name" value="METHIONINE ADENOSYLTRANSFERASE 2 SUBUNIT BETA"/>
    <property type="match status" value="1"/>
</dbReference>
<evidence type="ECO:0000313" key="4">
    <source>
        <dbReference type="EMBL" id="MDT0317191.1"/>
    </source>
</evidence>
<protein>
    <recommendedName>
        <fullName evidence="2">dTDP-4-dehydrorhamnose reductase</fullName>
        <ecNumber evidence="2">1.1.1.133</ecNumber>
    </recommendedName>
</protein>
<dbReference type="Pfam" id="PF04321">
    <property type="entry name" value="RmlD_sub_bind"/>
    <property type="match status" value="1"/>
</dbReference>
<keyword evidence="2" id="KW-0521">NADP</keyword>
<keyword evidence="5" id="KW-1185">Reference proteome</keyword>
<comment type="similarity">
    <text evidence="1 2">Belongs to the dTDP-4-dehydrorhamnose reductase family.</text>
</comment>
<dbReference type="InterPro" id="IPR036291">
    <property type="entry name" value="NAD(P)-bd_dom_sf"/>
</dbReference>
<organism evidence="4 5">
    <name type="scientific">Streptomyces millisiae</name>
    <dbReference type="NCBI Taxonomy" id="3075542"/>
    <lineage>
        <taxon>Bacteria</taxon>
        <taxon>Bacillati</taxon>
        <taxon>Actinomycetota</taxon>
        <taxon>Actinomycetes</taxon>
        <taxon>Kitasatosporales</taxon>
        <taxon>Streptomycetaceae</taxon>
        <taxon>Streptomyces</taxon>
    </lineage>
</organism>